<dbReference type="EMBL" id="JAGMUX010000007">
    <property type="protein sequence ID" value="KAH7254222.1"/>
    <property type="molecule type" value="Genomic_DNA"/>
</dbReference>
<dbReference type="AlphaFoldDB" id="A0A9P9HBT8"/>
<feature type="compositionally biased region" description="Low complexity" evidence="1">
    <location>
        <begin position="419"/>
        <end position="437"/>
    </location>
</feature>
<dbReference type="RefSeq" id="XP_046050469.1">
    <property type="nucleotide sequence ID" value="XM_046192710.1"/>
</dbReference>
<dbReference type="Proteomes" id="UP000720189">
    <property type="component" value="Unassembled WGS sequence"/>
</dbReference>
<accession>A0A9P9HBT8</accession>
<organism evidence="2 3">
    <name type="scientific">Fusarium redolens</name>
    <dbReference type="NCBI Taxonomy" id="48865"/>
    <lineage>
        <taxon>Eukaryota</taxon>
        <taxon>Fungi</taxon>
        <taxon>Dikarya</taxon>
        <taxon>Ascomycota</taxon>
        <taxon>Pezizomycotina</taxon>
        <taxon>Sordariomycetes</taxon>
        <taxon>Hypocreomycetidae</taxon>
        <taxon>Hypocreales</taxon>
        <taxon>Nectriaceae</taxon>
        <taxon>Fusarium</taxon>
        <taxon>Fusarium redolens species complex</taxon>
    </lineage>
</organism>
<feature type="region of interest" description="Disordered" evidence="1">
    <location>
        <begin position="411"/>
        <end position="443"/>
    </location>
</feature>
<keyword evidence="3" id="KW-1185">Reference proteome</keyword>
<proteinExistence type="predicted"/>
<sequence>MFLKPSPERSLASLTSHGILSNEPWRRLKQKVSRHRWQKAAATNGSSATVDSSDIKVGDGISAAACNDLNYPWGHQIKPIILEPAFYEALDQLLHRFKYQSIPSNDDHYKAHGAQGHKINSRKPEERNHKGKSTRQDARHPGSGGGGKGSGGKGGDGEPPPDGHRYPPRDEVQLPKIFGCPFHITDPVQYHECGNFRLRRLSDVFQHIERCHLLQEVKLCTPRGAEAARKNGNEKGACTDSNLIKIYDATCRQEFHGPRAEGNFKLHCASKTCQPKTIEETGMLLPEEFEDLKDKRDRAKGLVAKWYAMWMVCFPPLTSTKFRTVPASPYVQTIFTREAGQMVILQVLSGFGISTEYHRPMSDQIVNGLYPVQFQADSEVQQAVKDQQRKRNSMLQDAEFEEFCRSTFNSSELTSPGFPSAGPSQHQSQQQMPEQPSNGTVDLSNSLSRQLQMSQGTYRGLPSYFPPSETQAPPEMANPVYQQYMEWEGYYPPNGFTGNCNGTR</sequence>
<reference evidence="2" key="1">
    <citation type="journal article" date="2021" name="Nat. Commun.">
        <title>Genetic determinants of endophytism in the Arabidopsis root mycobiome.</title>
        <authorList>
            <person name="Mesny F."/>
            <person name="Miyauchi S."/>
            <person name="Thiergart T."/>
            <person name="Pickel B."/>
            <person name="Atanasova L."/>
            <person name="Karlsson M."/>
            <person name="Huettel B."/>
            <person name="Barry K.W."/>
            <person name="Haridas S."/>
            <person name="Chen C."/>
            <person name="Bauer D."/>
            <person name="Andreopoulos W."/>
            <person name="Pangilinan J."/>
            <person name="LaButti K."/>
            <person name="Riley R."/>
            <person name="Lipzen A."/>
            <person name="Clum A."/>
            <person name="Drula E."/>
            <person name="Henrissat B."/>
            <person name="Kohler A."/>
            <person name="Grigoriev I.V."/>
            <person name="Martin F.M."/>
            <person name="Hacquard S."/>
        </authorList>
    </citation>
    <scope>NUCLEOTIDE SEQUENCE</scope>
    <source>
        <strain evidence="2">MPI-CAGE-AT-0023</strain>
    </source>
</reference>
<dbReference type="OrthoDB" id="3564303at2759"/>
<evidence type="ECO:0000313" key="3">
    <source>
        <dbReference type="Proteomes" id="UP000720189"/>
    </source>
</evidence>
<feature type="compositionally biased region" description="Basic and acidic residues" evidence="1">
    <location>
        <begin position="122"/>
        <end position="140"/>
    </location>
</feature>
<protein>
    <submittedName>
        <fullName evidence="2">Uncharacterized protein</fullName>
    </submittedName>
</protein>
<feature type="compositionally biased region" description="Basic and acidic residues" evidence="1">
    <location>
        <begin position="161"/>
        <end position="170"/>
    </location>
</feature>
<evidence type="ECO:0000313" key="2">
    <source>
        <dbReference type="EMBL" id="KAH7254222.1"/>
    </source>
</evidence>
<evidence type="ECO:0000256" key="1">
    <source>
        <dbReference type="SAM" id="MobiDB-lite"/>
    </source>
</evidence>
<dbReference type="GeneID" id="70222664"/>
<feature type="region of interest" description="Disordered" evidence="1">
    <location>
        <begin position="105"/>
        <end position="170"/>
    </location>
</feature>
<feature type="compositionally biased region" description="Gly residues" evidence="1">
    <location>
        <begin position="142"/>
        <end position="154"/>
    </location>
</feature>
<gene>
    <name evidence="2" type="ORF">BKA55DRAFT_567224</name>
</gene>
<comment type="caution">
    <text evidence="2">The sequence shown here is derived from an EMBL/GenBank/DDBJ whole genome shotgun (WGS) entry which is preliminary data.</text>
</comment>
<name>A0A9P9HBT8_FUSRE</name>
<feature type="region of interest" description="Disordered" evidence="1">
    <location>
        <begin position="457"/>
        <end position="477"/>
    </location>
</feature>